<feature type="active site" description="Proton donor/acceptor" evidence="13">
    <location>
        <position position="384"/>
    </location>
</feature>
<evidence type="ECO:0000256" key="6">
    <source>
        <dbReference type="ARBA" id="ARBA00022670"/>
    </source>
</evidence>
<comment type="cofactor">
    <cofactor evidence="1">
        <name>Zn(2+)</name>
        <dbReference type="ChEBI" id="CHEBI:29105"/>
    </cofactor>
</comment>
<feature type="domain" description="Peptidase M14" evidence="15">
    <location>
        <begin position="120"/>
        <end position="418"/>
    </location>
</feature>
<keyword evidence="4" id="KW-0964">Secreted</keyword>
<keyword evidence="12" id="KW-1015">Disulfide bond</keyword>
<keyword evidence="8 14" id="KW-0732">Signal</keyword>
<evidence type="ECO:0000256" key="2">
    <source>
        <dbReference type="ARBA" id="ARBA00004613"/>
    </source>
</evidence>
<dbReference type="SUPFAM" id="SSF53187">
    <property type="entry name" value="Zn-dependent exopeptidases"/>
    <property type="match status" value="1"/>
</dbReference>
<dbReference type="OMA" id="WPYKWEG"/>
<dbReference type="PANTHER" id="PTHR11705">
    <property type="entry name" value="PROTEASE FAMILY M14 CARBOXYPEPTIDASE A,B"/>
    <property type="match status" value="1"/>
</dbReference>
<comment type="similarity">
    <text evidence="3 13">Belongs to the peptidase M14 family.</text>
</comment>
<dbReference type="FunFam" id="3.40.630.10:FF:000040">
    <property type="entry name" value="zinc carboxypeptidase"/>
    <property type="match status" value="1"/>
</dbReference>
<evidence type="ECO:0000256" key="4">
    <source>
        <dbReference type="ARBA" id="ARBA00022525"/>
    </source>
</evidence>
<evidence type="ECO:0000259" key="15">
    <source>
        <dbReference type="PROSITE" id="PS52035"/>
    </source>
</evidence>
<keyword evidence="17" id="KW-1185">Reference proteome</keyword>
<name>L8HLJ4_ACACF</name>
<dbReference type="PANTHER" id="PTHR11705:SF143">
    <property type="entry name" value="SLL0236 PROTEIN"/>
    <property type="match status" value="1"/>
</dbReference>
<dbReference type="GO" id="GO:0006508">
    <property type="term" value="P:proteolysis"/>
    <property type="evidence" value="ECO:0007669"/>
    <property type="project" value="UniProtKB-KW"/>
</dbReference>
<dbReference type="AlphaFoldDB" id="L8HLJ4"/>
<evidence type="ECO:0000256" key="12">
    <source>
        <dbReference type="ARBA" id="ARBA00023157"/>
    </source>
</evidence>
<organism evidence="16 17">
    <name type="scientific">Acanthamoeba castellanii (strain ATCC 30010 / Neff)</name>
    <dbReference type="NCBI Taxonomy" id="1257118"/>
    <lineage>
        <taxon>Eukaryota</taxon>
        <taxon>Amoebozoa</taxon>
        <taxon>Discosea</taxon>
        <taxon>Longamoebia</taxon>
        <taxon>Centramoebida</taxon>
        <taxon>Acanthamoebidae</taxon>
        <taxon>Acanthamoeba</taxon>
    </lineage>
</organism>
<reference evidence="16 17" key="1">
    <citation type="journal article" date="2013" name="Genome Biol.">
        <title>Genome of Acanthamoeba castellanii highlights extensive lateral gene transfer and early evolution of tyrosine kinase signaling.</title>
        <authorList>
            <person name="Clarke M."/>
            <person name="Lohan A.J."/>
            <person name="Liu B."/>
            <person name="Lagkouvardos I."/>
            <person name="Roy S."/>
            <person name="Zafar N."/>
            <person name="Bertelli C."/>
            <person name="Schilde C."/>
            <person name="Kianianmomeni A."/>
            <person name="Burglin T.R."/>
            <person name="Frech C."/>
            <person name="Turcotte B."/>
            <person name="Kopec K.O."/>
            <person name="Synnott J.M."/>
            <person name="Choo C."/>
            <person name="Paponov I."/>
            <person name="Finkler A."/>
            <person name="Soon Heng Tan C."/>
            <person name="Hutchins A.P."/>
            <person name="Weinmeier T."/>
            <person name="Rattei T."/>
            <person name="Chu J.S."/>
            <person name="Gimenez G."/>
            <person name="Irimia M."/>
            <person name="Rigden D.J."/>
            <person name="Fitzpatrick D.A."/>
            <person name="Lorenzo-Morales J."/>
            <person name="Bateman A."/>
            <person name="Chiu C.H."/>
            <person name="Tang P."/>
            <person name="Hegemann P."/>
            <person name="Fromm H."/>
            <person name="Raoult D."/>
            <person name="Greub G."/>
            <person name="Miranda-Saavedra D."/>
            <person name="Chen N."/>
            <person name="Nash P."/>
            <person name="Ginger M.L."/>
            <person name="Horn M."/>
            <person name="Schaap P."/>
            <person name="Caler L."/>
            <person name="Loftus B."/>
        </authorList>
    </citation>
    <scope>NUCLEOTIDE SEQUENCE [LARGE SCALE GENOMIC DNA]</scope>
    <source>
        <strain evidence="16 17">Neff</strain>
    </source>
</reference>
<dbReference type="Proteomes" id="UP000011083">
    <property type="component" value="Unassembled WGS sequence"/>
</dbReference>
<evidence type="ECO:0000256" key="13">
    <source>
        <dbReference type="PROSITE-ProRule" id="PRU01379"/>
    </source>
</evidence>
<protein>
    <submittedName>
        <fullName evidence="16">Carboxypeptidase A3, putative</fullName>
    </submittedName>
</protein>
<dbReference type="Gene3D" id="3.40.630.10">
    <property type="entry name" value="Zn peptidases"/>
    <property type="match status" value="1"/>
</dbReference>
<evidence type="ECO:0000313" key="16">
    <source>
        <dbReference type="EMBL" id="ELR25281.1"/>
    </source>
</evidence>
<dbReference type="VEuPathDB" id="AmoebaDB:ACA1_290560"/>
<evidence type="ECO:0000256" key="1">
    <source>
        <dbReference type="ARBA" id="ARBA00001947"/>
    </source>
</evidence>
<dbReference type="CDD" id="cd03860">
    <property type="entry name" value="M14_CP_A-B_like"/>
    <property type="match status" value="1"/>
</dbReference>
<sequence length="422" mass="46979">MNGRSWVALCLLALCVAVASAVVESDLRPSFVGHRVLRFGLADDLDGEQRLRLGAAVRALGLDLWAEHPEWADVQVPDVLLPQVDALNIPYTVMIEDLQALVDLERFSIQRATNDSFFGGFRTLDEFNNFMATLAKQYPDLVTQITIGKSVEGRNINGIIITSQKKTTGKAGIVYNGGQHAREWISPMTNAWIANQLVTLYGKDAQITNFVDNIEWTIIPIVNADGYVYTWTTDRMWRKNRRINKESWSGCVGVDTNRNWEFHWNEGGSSSNTCAEDYMGPKGFSEPEETALASYIKSRGNVLGYIDFHSYSQLWMTPWGYTSALPKDYPDLLQATKECVSALSAVYGTKYQYGNIATTIYPASGSSVDWTFGVANVTYSFAVELRDTGRYGFVLPPSEIAPTGEETFAAVRAMAAYILKKL</sequence>
<dbReference type="SMART" id="SM00631">
    <property type="entry name" value="Zn_pept"/>
    <property type="match status" value="1"/>
</dbReference>
<evidence type="ECO:0000256" key="14">
    <source>
        <dbReference type="SAM" id="SignalP"/>
    </source>
</evidence>
<dbReference type="RefSeq" id="XP_004368036.1">
    <property type="nucleotide sequence ID" value="XM_004367979.1"/>
</dbReference>
<keyword evidence="5 16" id="KW-0121">Carboxypeptidase</keyword>
<dbReference type="PROSITE" id="PS52035">
    <property type="entry name" value="PEPTIDASE_M14"/>
    <property type="match status" value="1"/>
</dbReference>
<evidence type="ECO:0000256" key="8">
    <source>
        <dbReference type="ARBA" id="ARBA00022729"/>
    </source>
</evidence>
<dbReference type="GO" id="GO:0004181">
    <property type="term" value="F:metallocarboxypeptidase activity"/>
    <property type="evidence" value="ECO:0007669"/>
    <property type="project" value="InterPro"/>
</dbReference>
<feature type="chain" id="PRO_5003990891" evidence="14">
    <location>
        <begin position="22"/>
        <end position="422"/>
    </location>
</feature>
<feature type="signal peptide" evidence="14">
    <location>
        <begin position="1"/>
        <end position="21"/>
    </location>
</feature>
<keyword evidence="10" id="KW-0862">Zinc</keyword>
<evidence type="ECO:0000256" key="7">
    <source>
        <dbReference type="ARBA" id="ARBA00022723"/>
    </source>
</evidence>
<dbReference type="GO" id="GO:0008270">
    <property type="term" value="F:zinc ion binding"/>
    <property type="evidence" value="ECO:0007669"/>
    <property type="project" value="InterPro"/>
</dbReference>
<dbReference type="Gene3D" id="3.30.70.340">
    <property type="entry name" value="Metallocarboxypeptidase-like"/>
    <property type="match status" value="1"/>
</dbReference>
<dbReference type="KEGG" id="acan:ACA1_290560"/>
<evidence type="ECO:0000256" key="5">
    <source>
        <dbReference type="ARBA" id="ARBA00022645"/>
    </source>
</evidence>
<keyword evidence="11" id="KW-0482">Metalloprotease</keyword>
<gene>
    <name evidence="16" type="ORF">ACA1_290560</name>
</gene>
<comment type="subcellular location">
    <subcellularLocation>
        <location evidence="2">Secreted</location>
    </subcellularLocation>
</comment>
<dbReference type="GO" id="GO:0005615">
    <property type="term" value="C:extracellular space"/>
    <property type="evidence" value="ECO:0007669"/>
    <property type="project" value="TreeGrafter"/>
</dbReference>
<evidence type="ECO:0000256" key="9">
    <source>
        <dbReference type="ARBA" id="ARBA00022801"/>
    </source>
</evidence>
<accession>L8HLJ4</accession>
<dbReference type="OrthoDB" id="3626597at2759"/>
<evidence type="ECO:0000256" key="10">
    <source>
        <dbReference type="ARBA" id="ARBA00022833"/>
    </source>
</evidence>
<keyword evidence="9" id="KW-0378">Hydrolase</keyword>
<dbReference type="GeneID" id="14926328"/>
<dbReference type="Pfam" id="PF00246">
    <property type="entry name" value="Peptidase_M14"/>
    <property type="match status" value="1"/>
</dbReference>
<dbReference type="EMBL" id="KB007805">
    <property type="protein sequence ID" value="ELR25281.1"/>
    <property type="molecule type" value="Genomic_DNA"/>
</dbReference>
<evidence type="ECO:0000256" key="11">
    <source>
        <dbReference type="ARBA" id="ARBA00023049"/>
    </source>
</evidence>
<dbReference type="STRING" id="1257118.L8HLJ4"/>
<proteinExistence type="inferred from homology"/>
<keyword evidence="6" id="KW-0645">Protease</keyword>
<dbReference type="InterPro" id="IPR000834">
    <property type="entry name" value="Peptidase_M14"/>
</dbReference>
<dbReference type="InterPro" id="IPR036990">
    <property type="entry name" value="M14A-like_propep"/>
</dbReference>
<dbReference type="PRINTS" id="PR00765">
    <property type="entry name" value="CRBOXYPTASEA"/>
</dbReference>
<keyword evidence="7" id="KW-0479">Metal-binding</keyword>
<evidence type="ECO:0000256" key="3">
    <source>
        <dbReference type="ARBA" id="ARBA00005988"/>
    </source>
</evidence>
<dbReference type="SUPFAM" id="SSF54897">
    <property type="entry name" value="Protease propeptides/inhibitors"/>
    <property type="match status" value="1"/>
</dbReference>
<evidence type="ECO:0000313" key="17">
    <source>
        <dbReference type="Proteomes" id="UP000011083"/>
    </source>
</evidence>